<gene>
    <name evidence="1" type="ORF">EZS28_026486</name>
</gene>
<feature type="non-terminal residue" evidence="1">
    <location>
        <position position="24"/>
    </location>
</feature>
<dbReference type="EMBL" id="SNRW01009449">
    <property type="protein sequence ID" value="KAA6377984.1"/>
    <property type="molecule type" value="Genomic_DNA"/>
</dbReference>
<proteinExistence type="predicted"/>
<evidence type="ECO:0000313" key="1">
    <source>
        <dbReference type="EMBL" id="KAA6377984.1"/>
    </source>
</evidence>
<name>A0A5J4V6F1_9EUKA</name>
<evidence type="ECO:0000313" key="2">
    <source>
        <dbReference type="Proteomes" id="UP000324800"/>
    </source>
</evidence>
<sequence>MGSSLSQQSSLIIDTIIGIDKQCT</sequence>
<accession>A0A5J4V6F1</accession>
<protein>
    <submittedName>
        <fullName evidence="1">Uncharacterized protein</fullName>
    </submittedName>
</protein>
<dbReference type="Proteomes" id="UP000324800">
    <property type="component" value="Unassembled WGS sequence"/>
</dbReference>
<dbReference type="AlphaFoldDB" id="A0A5J4V6F1"/>
<comment type="caution">
    <text evidence="1">The sequence shown here is derived from an EMBL/GenBank/DDBJ whole genome shotgun (WGS) entry which is preliminary data.</text>
</comment>
<reference evidence="1 2" key="1">
    <citation type="submission" date="2019-03" db="EMBL/GenBank/DDBJ databases">
        <title>Single cell metagenomics reveals metabolic interactions within the superorganism composed of flagellate Streblomastix strix and complex community of Bacteroidetes bacteria on its surface.</title>
        <authorList>
            <person name="Treitli S.C."/>
            <person name="Kolisko M."/>
            <person name="Husnik F."/>
            <person name="Keeling P."/>
            <person name="Hampl V."/>
        </authorList>
    </citation>
    <scope>NUCLEOTIDE SEQUENCE [LARGE SCALE GENOMIC DNA]</scope>
    <source>
        <strain evidence="1">ST1C</strain>
    </source>
</reference>
<organism evidence="1 2">
    <name type="scientific">Streblomastix strix</name>
    <dbReference type="NCBI Taxonomy" id="222440"/>
    <lineage>
        <taxon>Eukaryota</taxon>
        <taxon>Metamonada</taxon>
        <taxon>Preaxostyla</taxon>
        <taxon>Oxymonadida</taxon>
        <taxon>Streblomastigidae</taxon>
        <taxon>Streblomastix</taxon>
    </lineage>
</organism>